<organism evidence="1 2">
    <name type="scientific">Chitinophaga polysaccharea</name>
    <dbReference type="NCBI Taxonomy" id="1293035"/>
    <lineage>
        <taxon>Bacteria</taxon>
        <taxon>Pseudomonadati</taxon>
        <taxon>Bacteroidota</taxon>
        <taxon>Chitinophagia</taxon>
        <taxon>Chitinophagales</taxon>
        <taxon>Chitinophagaceae</taxon>
        <taxon>Chitinophaga</taxon>
    </lineage>
</organism>
<evidence type="ECO:0000313" key="1">
    <source>
        <dbReference type="EMBL" id="TWF32656.1"/>
    </source>
</evidence>
<evidence type="ECO:0008006" key="3">
    <source>
        <dbReference type="Google" id="ProtNLM"/>
    </source>
</evidence>
<keyword evidence="2" id="KW-1185">Reference proteome</keyword>
<comment type="caution">
    <text evidence="1">The sequence shown here is derived from an EMBL/GenBank/DDBJ whole genome shotgun (WGS) entry which is preliminary data.</text>
</comment>
<dbReference type="PROSITE" id="PS51257">
    <property type="entry name" value="PROKAR_LIPOPROTEIN"/>
    <property type="match status" value="1"/>
</dbReference>
<sequence length="153" mass="17921">MRFVNVINCFALSLCLFMSCEQHGKAKEIFNNNKERFAKAARLKGFLIKSVPSCYSFRFTYTGKSFWQLCDSVKPNPSLPIAYLSTSDADFLQDFMYDCDLRYIKYNQNSVQFIFKSYCPDNIVKTDTNFSDFKSFEVDSLFYLIPNNEKRPE</sequence>
<protein>
    <recommendedName>
        <fullName evidence="3">Lipoprotein</fullName>
    </recommendedName>
</protein>
<evidence type="ECO:0000313" key="2">
    <source>
        <dbReference type="Proteomes" id="UP000320811"/>
    </source>
</evidence>
<dbReference type="Proteomes" id="UP000320811">
    <property type="component" value="Unassembled WGS sequence"/>
</dbReference>
<gene>
    <name evidence="1" type="ORF">FHW36_11433</name>
</gene>
<dbReference type="AlphaFoldDB" id="A0A561P3G1"/>
<reference evidence="1 2" key="1">
    <citation type="submission" date="2019-06" db="EMBL/GenBank/DDBJ databases">
        <title>Sorghum-associated microbial communities from plants grown in Nebraska, USA.</title>
        <authorList>
            <person name="Schachtman D."/>
        </authorList>
    </citation>
    <scope>NUCLEOTIDE SEQUENCE [LARGE SCALE GENOMIC DNA]</scope>
    <source>
        <strain evidence="1 2">1209</strain>
    </source>
</reference>
<dbReference type="EMBL" id="VIWO01000014">
    <property type="protein sequence ID" value="TWF32656.1"/>
    <property type="molecule type" value="Genomic_DNA"/>
</dbReference>
<proteinExistence type="predicted"/>
<name>A0A561P3G1_9BACT</name>
<accession>A0A561P3G1</accession>